<protein>
    <submittedName>
        <fullName evidence="2">Uncharacterized protein</fullName>
    </submittedName>
</protein>
<sequence length="225" mass="23151">MIAPAAGPEADAPGGPAPRSATVRRVAGVLIRPETAGAAPPGVDPDAFLAAVAEDTYEVIAGLELVRPVILHTGLDELANEIAWPGTPVIGLPPGGPVLARAFAALRPYGDEAVVVAGDAPDLPPLLVGKLLRELGRAPVTVCPAEDGTAVAVAARLPLPDWAAVELDEADIVRRLRAAAPGRRMVATGPGWHRLRRPADIHRLDPGLEGWEGTRALLSAATGAR</sequence>
<evidence type="ECO:0000256" key="1">
    <source>
        <dbReference type="SAM" id="MobiDB-lite"/>
    </source>
</evidence>
<evidence type="ECO:0000313" key="3">
    <source>
        <dbReference type="Proteomes" id="UP000319213"/>
    </source>
</evidence>
<organism evidence="2 3">
    <name type="scientific">Thermopolyspora flexuosa</name>
    <dbReference type="NCBI Taxonomy" id="103836"/>
    <lineage>
        <taxon>Bacteria</taxon>
        <taxon>Bacillati</taxon>
        <taxon>Actinomycetota</taxon>
        <taxon>Actinomycetes</taxon>
        <taxon>Streptosporangiales</taxon>
        <taxon>Streptosporangiaceae</taxon>
        <taxon>Thermopolyspora</taxon>
    </lineage>
</organism>
<dbReference type="Gene3D" id="3.90.550.10">
    <property type="entry name" value="Spore Coat Polysaccharide Biosynthesis Protein SpsA, Chain A"/>
    <property type="match status" value="1"/>
</dbReference>
<dbReference type="InterPro" id="IPR029044">
    <property type="entry name" value="Nucleotide-diphossugar_trans"/>
</dbReference>
<keyword evidence="3" id="KW-1185">Reference proteome</keyword>
<dbReference type="Proteomes" id="UP000319213">
    <property type="component" value="Unassembled WGS sequence"/>
</dbReference>
<dbReference type="SUPFAM" id="SSF53448">
    <property type="entry name" value="Nucleotide-diphospho-sugar transferases"/>
    <property type="match status" value="1"/>
</dbReference>
<name>A0A543IT94_9ACTN</name>
<gene>
    <name evidence="2" type="ORF">FHX40_0452</name>
</gene>
<evidence type="ECO:0000313" key="2">
    <source>
        <dbReference type="EMBL" id="TQM73799.1"/>
    </source>
</evidence>
<reference evidence="2 3" key="1">
    <citation type="submission" date="2019-06" db="EMBL/GenBank/DDBJ databases">
        <title>Sequencing the genomes of 1000 actinobacteria strains.</title>
        <authorList>
            <person name="Klenk H.-P."/>
        </authorList>
    </citation>
    <scope>NUCLEOTIDE SEQUENCE [LARGE SCALE GENOMIC DNA]</scope>
    <source>
        <strain evidence="2 3">DSM 43186</strain>
    </source>
</reference>
<comment type="caution">
    <text evidence="2">The sequence shown here is derived from an EMBL/GenBank/DDBJ whole genome shotgun (WGS) entry which is preliminary data.</text>
</comment>
<dbReference type="RefSeq" id="WP_229788895.1">
    <property type="nucleotide sequence ID" value="NZ_BMPV01000004.1"/>
</dbReference>
<dbReference type="EMBL" id="VFPQ01000001">
    <property type="protein sequence ID" value="TQM73799.1"/>
    <property type="molecule type" value="Genomic_DNA"/>
</dbReference>
<feature type="compositionally biased region" description="Low complexity" evidence="1">
    <location>
        <begin position="1"/>
        <end position="18"/>
    </location>
</feature>
<accession>A0A543IT94</accession>
<dbReference type="AlphaFoldDB" id="A0A543IT94"/>
<feature type="region of interest" description="Disordered" evidence="1">
    <location>
        <begin position="1"/>
        <end position="20"/>
    </location>
</feature>
<proteinExistence type="predicted"/>